<keyword evidence="1" id="KW-0472">Membrane</keyword>
<evidence type="ECO:0000313" key="4">
    <source>
        <dbReference type="Proteomes" id="UP000244928"/>
    </source>
</evidence>
<dbReference type="Gene3D" id="3.40.50.620">
    <property type="entry name" value="HUPs"/>
    <property type="match status" value="1"/>
</dbReference>
<dbReference type="GO" id="GO:0005886">
    <property type="term" value="C:plasma membrane"/>
    <property type="evidence" value="ECO:0007669"/>
    <property type="project" value="TreeGrafter"/>
</dbReference>
<dbReference type="InterPro" id="IPR014729">
    <property type="entry name" value="Rossmann-like_a/b/a_fold"/>
</dbReference>
<dbReference type="PANTHER" id="PTHR30336">
    <property type="entry name" value="INNER MEMBRANE PROTEIN, PROBABLE PERMEASE"/>
    <property type="match status" value="1"/>
</dbReference>
<dbReference type="Proteomes" id="UP000244928">
    <property type="component" value="Chromosome"/>
</dbReference>
<dbReference type="SUPFAM" id="SSF53633">
    <property type="entry name" value="Carbamate kinase-like"/>
    <property type="match status" value="1"/>
</dbReference>
<sequence length="340" mass="36167">MFFFALAVVLTIVSAIRIASEPRRLSNALIVLAALLAWVLTAVSVMNLLEPRVEAAVLAVIAVLLFLTAIGLIAAAAVNGVVVIRREGFRLATVLPLALATVTILGAGLLFTVARVLESHPLPLWFLALLWTGVFFAVGLGLQLAAFSVYAVIYGHLRPPTGNAAVLVLGCGLGAGGTVTPLLASRLDRAREVYDAEVEAGHRPVLVVSGGQGVDEAMAEATAMKNYLKDYGMSEENIIAETSSRTTHENLVFSAELLDSMGIEYQPMIVVTSNFHVLRAAAFTRDVGLDAQVTGARTARFYAPTAFLREFVAIVRGYWKANVALLLGILAAVVLLQNVD</sequence>
<protein>
    <recommendedName>
        <fullName evidence="2">DUF218 domain-containing protein</fullName>
    </recommendedName>
</protein>
<dbReference type="InterPro" id="IPR051599">
    <property type="entry name" value="Cell_Envelope_Assoc"/>
</dbReference>
<feature type="transmembrane region" description="Helical" evidence="1">
    <location>
        <begin position="56"/>
        <end position="82"/>
    </location>
</feature>
<keyword evidence="1" id="KW-0812">Transmembrane</keyword>
<feature type="domain" description="DUF218" evidence="2">
    <location>
        <begin position="165"/>
        <end position="312"/>
    </location>
</feature>
<proteinExistence type="predicted"/>
<keyword evidence="1" id="KW-1133">Transmembrane helix</keyword>
<dbReference type="GO" id="GO:0043164">
    <property type="term" value="P:Gram-negative-bacterium-type cell wall biogenesis"/>
    <property type="evidence" value="ECO:0007669"/>
    <property type="project" value="TreeGrafter"/>
</dbReference>
<dbReference type="CDD" id="cd06259">
    <property type="entry name" value="YdcF-like"/>
    <property type="match status" value="1"/>
</dbReference>
<dbReference type="EMBL" id="CP015449">
    <property type="protein sequence ID" value="AWH92956.1"/>
    <property type="molecule type" value="Genomic_DNA"/>
</dbReference>
<feature type="transmembrane region" description="Helical" evidence="1">
    <location>
        <begin position="165"/>
        <end position="184"/>
    </location>
</feature>
<gene>
    <name evidence="3" type="ORF">A6035_13105</name>
</gene>
<name>A0A2S1R9K1_9ACTN</name>
<dbReference type="GO" id="GO:0000270">
    <property type="term" value="P:peptidoglycan metabolic process"/>
    <property type="evidence" value="ECO:0007669"/>
    <property type="project" value="TreeGrafter"/>
</dbReference>
<dbReference type="Pfam" id="PF02698">
    <property type="entry name" value="DUF218"/>
    <property type="match status" value="1"/>
</dbReference>
<feature type="transmembrane region" description="Helical" evidence="1">
    <location>
        <begin position="94"/>
        <end position="117"/>
    </location>
</feature>
<feature type="transmembrane region" description="Helical" evidence="1">
    <location>
        <begin position="317"/>
        <end position="336"/>
    </location>
</feature>
<dbReference type="InterPro" id="IPR003848">
    <property type="entry name" value="DUF218"/>
</dbReference>
<evidence type="ECO:0000313" key="3">
    <source>
        <dbReference type="EMBL" id="AWH92956.1"/>
    </source>
</evidence>
<dbReference type="PANTHER" id="PTHR30336:SF4">
    <property type="entry name" value="ENVELOPE BIOGENESIS FACTOR ELYC"/>
    <property type="match status" value="1"/>
</dbReference>
<dbReference type="InterPro" id="IPR036393">
    <property type="entry name" value="AceGlu_kinase-like_sf"/>
</dbReference>
<feature type="transmembrane region" description="Helical" evidence="1">
    <location>
        <begin position="25"/>
        <end position="49"/>
    </location>
</feature>
<evidence type="ECO:0000259" key="2">
    <source>
        <dbReference type="Pfam" id="PF02698"/>
    </source>
</evidence>
<evidence type="ECO:0000256" key="1">
    <source>
        <dbReference type="SAM" id="Phobius"/>
    </source>
</evidence>
<organism evidence="3 4">
    <name type="scientific">Dietzia lutea</name>
    <dbReference type="NCBI Taxonomy" id="546160"/>
    <lineage>
        <taxon>Bacteria</taxon>
        <taxon>Bacillati</taxon>
        <taxon>Actinomycetota</taxon>
        <taxon>Actinomycetes</taxon>
        <taxon>Mycobacteriales</taxon>
        <taxon>Dietziaceae</taxon>
        <taxon>Dietzia</taxon>
    </lineage>
</organism>
<dbReference type="KEGG" id="dlu:A6035_13105"/>
<reference evidence="3 4" key="1">
    <citation type="submission" date="2016-04" db="EMBL/GenBank/DDBJ databases">
        <title>Complete genome sequence of Dietzia lutea YIM 80766T, a strain isolated from desert soil in Egypt.</title>
        <authorList>
            <person name="Zhao J."/>
            <person name="Hu B."/>
            <person name="Geng S."/>
            <person name="Nie Y."/>
            <person name="Tang Y."/>
        </authorList>
    </citation>
    <scope>NUCLEOTIDE SEQUENCE [LARGE SCALE GENOMIC DNA]</scope>
    <source>
        <strain evidence="3 4">YIM 80766</strain>
    </source>
</reference>
<keyword evidence="4" id="KW-1185">Reference proteome</keyword>
<accession>A0A2S1R9K1</accession>
<feature type="transmembrane region" description="Helical" evidence="1">
    <location>
        <begin position="124"/>
        <end position="153"/>
    </location>
</feature>
<dbReference type="AlphaFoldDB" id="A0A2S1R9K1"/>